<dbReference type="EMBL" id="JAGSOH010000026">
    <property type="protein sequence ID" value="MBR7826966.1"/>
    <property type="molecule type" value="Genomic_DNA"/>
</dbReference>
<dbReference type="Gene3D" id="1.20.1290.10">
    <property type="entry name" value="AhpD-like"/>
    <property type="match status" value="1"/>
</dbReference>
<dbReference type="Proteomes" id="UP000676325">
    <property type="component" value="Unassembled WGS sequence"/>
</dbReference>
<dbReference type="RefSeq" id="WP_212518112.1">
    <property type="nucleotide sequence ID" value="NZ_JAGSOH010000026.1"/>
</dbReference>
<reference evidence="1" key="1">
    <citation type="submission" date="2021-04" db="EMBL/GenBank/DDBJ databases">
        <title>Genome based classification of Actinospica acidithermotolerans sp. nov., an actinobacterium isolated from an Indonesian hot spring.</title>
        <authorList>
            <person name="Kusuma A.B."/>
            <person name="Putra K.E."/>
            <person name="Nafisah S."/>
            <person name="Loh J."/>
            <person name="Nouioui I."/>
            <person name="Goodfellow M."/>
        </authorList>
    </citation>
    <scope>NUCLEOTIDE SEQUENCE</scope>
    <source>
        <strain evidence="1">MGRD01-02</strain>
    </source>
</reference>
<evidence type="ECO:0000313" key="1">
    <source>
        <dbReference type="EMBL" id="MBR7826966.1"/>
    </source>
</evidence>
<dbReference type="PANTHER" id="PTHR34846">
    <property type="entry name" value="4-CARBOXYMUCONOLACTONE DECARBOXYLASE FAMILY PROTEIN (AFU_ORTHOLOGUE AFUA_6G11590)"/>
    <property type="match status" value="1"/>
</dbReference>
<keyword evidence="2" id="KW-1185">Reference proteome</keyword>
<name>A0A941E8I5_9ACTN</name>
<dbReference type="SUPFAM" id="SSF69118">
    <property type="entry name" value="AhpD-like"/>
    <property type="match status" value="1"/>
</dbReference>
<evidence type="ECO:0000313" key="2">
    <source>
        <dbReference type="Proteomes" id="UP000676325"/>
    </source>
</evidence>
<evidence type="ECO:0008006" key="3">
    <source>
        <dbReference type="Google" id="ProtNLM"/>
    </source>
</evidence>
<dbReference type="PANTHER" id="PTHR34846:SF11">
    <property type="entry name" value="4-CARBOXYMUCONOLACTONE DECARBOXYLASE FAMILY PROTEIN (AFU_ORTHOLOGUE AFUA_6G11590)"/>
    <property type="match status" value="1"/>
</dbReference>
<organism evidence="1 2">
    <name type="scientific">Actinospica acidithermotolerans</name>
    <dbReference type="NCBI Taxonomy" id="2828514"/>
    <lineage>
        <taxon>Bacteria</taxon>
        <taxon>Bacillati</taxon>
        <taxon>Actinomycetota</taxon>
        <taxon>Actinomycetes</taxon>
        <taxon>Catenulisporales</taxon>
        <taxon>Actinospicaceae</taxon>
        <taxon>Actinospica</taxon>
    </lineage>
</organism>
<gene>
    <name evidence="1" type="ORF">KDK95_11680</name>
</gene>
<dbReference type="AlphaFoldDB" id="A0A941E8I5"/>
<proteinExistence type="predicted"/>
<accession>A0A941E8I5</accession>
<dbReference type="InterPro" id="IPR029032">
    <property type="entry name" value="AhpD-like"/>
</dbReference>
<protein>
    <recommendedName>
        <fullName evidence="3">Carboxymuconolactone decarboxylase</fullName>
    </recommendedName>
</protein>
<sequence length="171" mass="18457">MRLKPLEAAAPAQGPFQVLLRSPELGSRMRALSSYCIADSALPLRLRELALLEAARAFEAQHSWHAHVGKARDCGIDGAALDRLARGEDPGFPRHDERLVHRFARQLLRNHAVDDGLFEEALECFGEQATVDLVGCLGTFTALAMLLNAFEVDLPDGATPPFPGPAHAAAA</sequence>
<comment type="caution">
    <text evidence="1">The sequence shown here is derived from an EMBL/GenBank/DDBJ whole genome shotgun (WGS) entry which is preliminary data.</text>
</comment>